<evidence type="ECO:0008006" key="3">
    <source>
        <dbReference type="Google" id="ProtNLM"/>
    </source>
</evidence>
<accession>A0A016W6E3</accession>
<dbReference type="Proteomes" id="UP000024635">
    <property type="component" value="Unassembled WGS sequence"/>
</dbReference>
<keyword evidence="2" id="KW-1185">Reference proteome</keyword>
<evidence type="ECO:0000313" key="2">
    <source>
        <dbReference type="Proteomes" id="UP000024635"/>
    </source>
</evidence>
<organism evidence="1 2">
    <name type="scientific">Ancylostoma ceylanicum</name>
    <dbReference type="NCBI Taxonomy" id="53326"/>
    <lineage>
        <taxon>Eukaryota</taxon>
        <taxon>Metazoa</taxon>
        <taxon>Ecdysozoa</taxon>
        <taxon>Nematoda</taxon>
        <taxon>Chromadorea</taxon>
        <taxon>Rhabditida</taxon>
        <taxon>Rhabditina</taxon>
        <taxon>Rhabditomorpha</taxon>
        <taxon>Strongyloidea</taxon>
        <taxon>Ancylostomatidae</taxon>
        <taxon>Ancylostomatinae</taxon>
        <taxon>Ancylostoma</taxon>
    </lineage>
</organism>
<dbReference type="EMBL" id="JARK01001337">
    <property type="protein sequence ID" value="EYC34543.1"/>
    <property type="molecule type" value="Genomic_DNA"/>
</dbReference>
<dbReference type="AlphaFoldDB" id="A0A016W6E3"/>
<proteinExistence type="predicted"/>
<name>A0A016W6E3_9BILA</name>
<sequence>MDDENCSYSTTIEVTIEIDDDVVQGINAKEVCSRKRGPWIRPPLRLEDVRVRCPDSLRVWVDVLSFTPNILLVHYEDCQEETRNFKWLRKNLRQYASQRGFGLVDIGELDIDANLTSTVEDAFIKAHQIVVSFTPSHIEAVKSRNAACRSVVYAHDLMNQEFFTLNSINKRFRAVIFNDTQPSDLPVGWPRSTLVYHFPTNMSALCTKIFTQSDLDNTSTL</sequence>
<protein>
    <recommendedName>
        <fullName evidence="3">TIR domain-containing protein</fullName>
    </recommendedName>
</protein>
<reference evidence="2" key="1">
    <citation type="journal article" date="2015" name="Nat. Genet.">
        <title>The genome and transcriptome of the zoonotic hookworm Ancylostoma ceylanicum identify infection-specific gene families.</title>
        <authorList>
            <person name="Schwarz E.M."/>
            <person name="Hu Y."/>
            <person name="Antoshechkin I."/>
            <person name="Miller M.M."/>
            <person name="Sternberg P.W."/>
            <person name="Aroian R.V."/>
        </authorList>
    </citation>
    <scope>NUCLEOTIDE SEQUENCE</scope>
    <source>
        <strain evidence="2">HY135</strain>
    </source>
</reference>
<gene>
    <name evidence="1" type="primary">Acey_s0001.g461</name>
    <name evidence="1" type="ORF">Y032_0001g461</name>
</gene>
<dbReference type="OrthoDB" id="6021171at2759"/>
<evidence type="ECO:0000313" key="1">
    <source>
        <dbReference type="EMBL" id="EYC34543.1"/>
    </source>
</evidence>
<comment type="caution">
    <text evidence="1">The sequence shown here is derived from an EMBL/GenBank/DDBJ whole genome shotgun (WGS) entry which is preliminary data.</text>
</comment>